<gene>
    <name evidence="2" type="ORF">BU16DRAFT_311020</name>
</gene>
<dbReference type="PANTHER" id="PTHR40617">
    <property type="entry name" value="TERPENE CYCLASE ASQC"/>
    <property type="match status" value="1"/>
</dbReference>
<evidence type="ECO:0000256" key="1">
    <source>
        <dbReference type="SAM" id="MobiDB-lite"/>
    </source>
</evidence>
<dbReference type="AlphaFoldDB" id="A0A6A6QYK8"/>
<name>A0A6A6QYK8_9PEZI</name>
<sequence>MDITAKTYSGRTWSRPGQLSTTKADSLSPDFLHLYATTEDNYSEYKAVSVVPAFPFNLTHTPKGAGSYQAGAGTYIWGGLRCWAWDAPEALTTGTLTIDGKDVAVIPEKSITWMDWQYGPGYAVEGWYSFVIALTNGVKITTMTTYPTPKYPSGSVATLGFPDGHHEVYALDRDFHPSDPWVSPDTNVTYYKSYQVNVPAKGISLNVSLAMEGGELYNPDTEGIIIADTFSYFAGTYEGLPITGWGNAERMSGDSPNV</sequence>
<organism evidence="2 3">
    <name type="scientific">Lophium mytilinum</name>
    <dbReference type="NCBI Taxonomy" id="390894"/>
    <lineage>
        <taxon>Eukaryota</taxon>
        <taxon>Fungi</taxon>
        <taxon>Dikarya</taxon>
        <taxon>Ascomycota</taxon>
        <taxon>Pezizomycotina</taxon>
        <taxon>Dothideomycetes</taxon>
        <taxon>Pleosporomycetidae</taxon>
        <taxon>Mytilinidiales</taxon>
        <taxon>Mytilinidiaceae</taxon>
        <taxon>Lophium</taxon>
    </lineage>
</organism>
<dbReference type="Proteomes" id="UP000799750">
    <property type="component" value="Unassembled WGS sequence"/>
</dbReference>
<dbReference type="EMBL" id="MU004186">
    <property type="protein sequence ID" value="KAF2497319.1"/>
    <property type="molecule type" value="Genomic_DNA"/>
</dbReference>
<protein>
    <submittedName>
        <fullName evidence="2">Uncharacterized protein</fullName>
    </submittedName>
</protein>
<evidence type="ECO:0000313" key="2">
    <source>
        <dbReference type="EMBL" id="KAF2497319.1"/>
    </source>
</evidence>
<dbReference type="InterPro" id="IPR023374">
    <property type="entry name" value="AttH-like_dom_sf"/>
</dbReference>
<reference evidence="2" key="1">
    <citation type="journal article" date="2020" name="Stud. Mycol.">
        <title>101 Dothideomycetes genomes: a test case for predicting lifestyles and emergence of pathogens.</title>
        <authorList>
            <person name="Haridas S."/>
            <person name="Albert R."/>
            <person name="Binder M."/>
            <person name="Bloem J."/>
            <person name="Labutti K."/>
            <person name="Salamov A."/>
            <person name="Andreopoulos B."/>
            <person name="Baker S."/>
            <person name="Barry K."/>
            <person name="Bills G."/>
            <person name="Bluhm B."/>
            <person name="Cannon C."/>
            <person name="Castanera R."/>
            <person name="Culley D."/>
            <person name="Daum C."/>
            <person name="Ezra D."/>
            <person name="Gonzalez J."/>
            <person name="Henrissat B."/>
            <person name="Kuo A."/>
            <person name="Liang C."/>
            <person name="Lipzen A."/>
            <person name="Lutzoni F."/>
            <person name="Magnuson J."/>
            <person name="Mondo S."/>
            <person name="Nolan M."/>
            <person name="Ohm R."/>
            <person name="Pangilinan J."/>
            <person name="Park H.-J."/>
            <person name="Ramirez L."/>
            <person name="Alfaro M."/>
            <person name="Sun H."/>
            <person name="Tritt A."/>
            <person name="Yoshinaga Y."/>
            <person name="Zwiers L.-H."/>
            <person name="Turgeon B."/>
            <person name="Goodwin S."/>
            <person name="Spatafora J."/>
            <person name="Crous P."/>
            <person name="Grigoriev I."/>
        </authorList>
    </citation>
    <scope>NUCLEOTIDE SEQUENCE</scope>
    <source>
        <strain evidence="2">CBS 269.34</strain>
    </source>
</reference>
<keyword evidence="3" id="KW-1185">Reference proteome</keyword>
<dbReference type="OrthoDB" id="5295747at2759"/>
<evidence type="ECO:0000313" key="3">
    <source>
        <dbReference type="Proteomes" id="UP000799750"/>
    </source>
</evidence>
<feature type="region of interest" description="Disordered" evidence="1">
    <location>
        <begin position="1"/>
        <end position="22"/>
    </location>
</feature>
<dbReference type="PANTHER" id="PTHR40617:SF1">
    <property type="entry name" value="ATTH DOMAIN-CONTAINING PROTEIN-RELATED"/>
    <property type="match status" value="1"/>
</dbReference>
<dbReference type="InterPro" id="IPR053112">
    <property type="entry name" value="Fungal_Dehydratase/Hydratase"/>
</dbReference>
<dbReference type="Gene3D" id="2.40.370.10">
    <property type="entry name" value="AttH-like domain"/>
    <property type="match status" value="1"/>
</dbReference>
<accession>A0A6A6QYK8</accession>
<dbReference type="SUPFAM" id="SSF159245">
    <property type="entry name" value="AttH-like"/>
    <property type="match status" value="1"/>
</dbReference>
<proteinExistence type="predicted"/>
<dbReference type="Pfam" id="PF17186">
    <property type="entry name" value="Lipocalin_9"/>
    <property type="match status" value="1"/>
</dbReference>